<name>A0A1I4A2L2_9HYPH</name>
<protein>
    <submittedName>
        <fullName evidence="2">4-carboxymuconolactone decarboxylase</fullName>
    </submittedName>
</protein>
<organism evidence="2 3">
    <name type="scientific">Methylorubrum salsuginis</name>
    <dbReference type="NCBI Taxonomy" id="414703"/>
    <lineage>
        <taxon>Bacteria</taxon>
        <taxon>Pseudomonadati</taxon>
        <taxon>Pseudomonadota</taxon>
        <taxon>Alphaproteobacteria</taxon>
        <taxon>Hyphomicrobiales</taxon>
        <taxon>Methylobacteriaceae</taxon>
        <taxon>Methylorubrum</taxon>
    </lineage>
</organism>
<keyword evidence="1" id="KW-0732">Signal</keyword>
<feature type="signal peptide" evidence="1">
    <location>
        <begin position="1"/>
        <end position="19"/>
    </location>
</feature>
<dbReference type="Gene3D" id="1.20.1290.10">
    <property type="entry name" value="AhpD-like"/>
    <property type="match status" value="1"/>
</dbReference>
<keyword evidence="3" id="KW-1185">Reference proteome</keyword>
<dbReference type="STRING" id="414703.SAMN04488125_102197"/>
<proteinExistence type="predicted"/>
<dbReference type="AlphaFoldDB" id="A0A1I4A2L2"/>
<dbReference type="PANTHER" id="PTHR34846:SF11">
    <property type="entry name" value="4-CARBOXYMUCONOLACTONE DECARBOXYLASE FAMILY PROTEIN (AFU_ORTHOLOGUE AFUA_6G11590)"/>
    <property type="match status" value="1"/>
</dbReference>
<evidence type="ECO:0000313" key="3">
    <source>
        <dbReference type="Proteomes" id="UP000198804"/>
    </source>
</evidence>
<dbReference type="Proteomes" id="UP000198804">
    <property type="component" value="Unassembled WGS sequence"/>
</dbReference>
<feature type="chain" id="PRO_5011561152" evidence="1">
    <location>
        <begin position="20"/>
        <end position="205"/>
    </location>
</feature>
<dbReference type="InterPro" id="IPR029032">
    <property type="entry name" value="AhpD-like"/>
</dbReference>
<dbReference type="PANTHER" id="PTHR34846">
    <property type="entry name" value="4-CARBOXYMUCONOLACTONE DECARBOXYLASE FAMILY PROTEIN (AFU_ORTHOLOGUE AFUA_6G11590)"/>
    <property type="match status" value="1"/>
</dbReference>
<gene>
    <name evidence="2" type="ORF">SAMN04488125_102197</name>
</gene>
<dbReference type="EMBL" id="FOSV01000002">
    <property type="protein sequence ID" value="SFK50106.1"/>
    <property type="molecule type" value="Genomic_DNA"/>
</dbReference>
<dbReference type="OrthoDB" id="9129225at2"/>
<accession>A0A1I4A2L2</accession>
<dbReference type="SUPFAM" id="SSF69118">
    <property type="entry name" value="AhpD-like"/>
    <property type="match status" value="1"/>
</dbReference>
<evidence type="ECO:0000256" key="1">
    <source>
        <dbReference type="SAM" id="SignalP"/>
    </source>
</evidence>
<reference evidence="3" key="1">
    <citation type="submission" date="2016-10" db="EMBL/GenBank/DDBJ databases">
        <authorList>
            <person name="Varghese N."/>
            <person name="Submissions S."/>
        </authorList>
    </citation>
    <scope>NUCLEOTIDE SEQUENCE [LARGE SCALE GENOMIC DNA]</scope>
    <source>
        <strain evidence="3">CGMCC 1.6474</strain>
    </source>
</reference>
<sequence length="205" mass="22445">MRNALIGLAFVLANTGAMAQDRMPDIPAAQQTEAQRKASEDFLAARKVPVFGPFVPLLRSPQLMLNASNMGLYLRYNSVIPLKLSEFTILLTAREWSQQLEWHIHEPIALKAGLDPAIVAAVREGRRPDAMGEEETLVYAFSTELHRNKAVSDTTYGRVVAKFGEQGAIDLAGINGYYTLLAMTLNMARTALPNGAKPPLANLIP</sequence>
<dbReference type="RefSeq" id="WP_091942096.1">
    <property type="nucleotide sequence ID" value="NZ_FOSV01000002.1"/>
</dbReference>
<evidence type="ECO:0000313" key="2">
    <source>
        <dbReference type="EMBL" id="SFK50106.1"/>
    </source>
</evidence>